<dbReference type="EMBL" id="VIEB01000196">
    <property type="protein sequence ID" value="TQE01346.1"/>
    <property type="molecule type" value="Genomic_DNA"/>
</dbReference>
<keyword evidence="1" id="KW-0949">S-adenosyl-L-methionine</keyword>
<dbReference type="PANTHER" id="PTHR12998">
    <property type="entry name" value="TRNA:M(4)X MODIFICATION ENZYME TRM13 HOMOLOG"/>
    <property type="match status" value="1"/>
</dbReference>
<comment type="catalytic activity">
    <reaction evidence="1">
        <text>cytidine(4) in tRNA(Gly)(GCC) + S-adenosyl-L-methionine = 2'-O-methylcytidine(4) in tRNA(Gly)(GCC) + S-adenosyl-L-homocysteine + H(+)</text>
        <dbReference type="Rhea" id="RHEA:43192"/>
        <dbReference type="Rhea" id="RHEA-COMP:10399"/>
        <dbReference type="Rhea" id="RHEA-COMP:10400"/>
        <dbReference type="ChEBI" id="CHEBI:15378"/>
        <dbReference type="ChEBI" id="CHEBI:57856"/>
        <dbReference type="ChEBI" id="CHEBI:59789"/>
        <dbReference type="ChEBI" id="CHEBI:74495"/>
        <dbReference type="ChEBI" id="CHEBI:82748"/>
        <dbReference type="EC" id="2.1.1.225"/>
    </reaction>
</comment>
<evidence type="ECO:0000256" key="1">
    <source>
        <dbReference type="RuleBase" id="RU367103"/>
    </source>
</evidence>
<accession>A0A540MRB7</accession>
<comment type="catalytic activity">
    <reaction evidence="1">
        <text>cytidine(4) in tRNA(Pro) + S-adenosyl-L-methionine = 2'-O-methylcytidine(4) in tRNA(Pro) + S-adenosyl-L-homocysteine + H(+)</text>
        <dbReference type="Rhea" id="RHEA:32767"/>
        <dbReference type="Rhea" id="RHEA-COMP:10397"/>
        <dbReference type="Rhea" id="RHEA-COMP:10398"/>
        <dbReference type="ChEBI" id="CHEBI:15378"/>
        <dbReference type="ChEBI" id="CHEBI:57856"/>
        <dbReference type="ChEBI" id="CHEBI:59789"/>
        <dbReference type="ChEBI" id="CHEBI:74495"/>
        <dbReference type="ChEBI" id="CHEBI:82748"/>
        <dbReference type="EC" id="2.1.1.225"/>
    </reaction>
</comment>
<dbReference type="GO" id="GO:0008270">
    <property type="term" value="F:zinc ion binding"/>
    <property type="evidence" value="ECO:0007669"/>
    <property type="project" value="UniProtKB-KW"/>
</dbReference>
<dbReference type="InterPro" id="IPR039044">
    <property type="entry name" value="Trm13"/>
</dbReference>
<comment type="catalytic activity">
    <reaction evidence="1">
        <text>adenosine(4) in tRNA(His) + S-adenosyl-L-methionine = 2'-O-methyladenosine(4) in tRNA(His) + S-adenosyl-L-homocysteine + H(+)</text>
        <dbReference type="Rhea" id="RHEA:43196"/>
        <dbReference type="Rhea" id="RHEA-COMP:10401"/>
        <dbReference type="Rhea" id="RHEA-COMP:10402"/>
        <dbReference type="ChEBI" id="CHEBI:15378"/>
        <dbReference type="ChEBI" id="CHEBI:57856"/>
        <dbReference type="ChEBI" id="CHEBI:59789"/>
        <dbReference type="ChEBI" id="CHEBI:74411"/>
        <dbReference type="ChEBI" id="CHEBI:74477"/>
        <dbReference type="EC" id="2.1.1.225"/>
    </reaction>
</comment>
<keyword evidence="1" id="KW-0489">Methyltransferase</keyword>
<dbReference type="GO" id="GO:0106050">
    <property type="term" value="F:tRNA 2'-O-methyltransferase activity"/>
    <property type="evidence" value="ECO:0007669"/>
    <property type="project" value="UniProtKB-UniRule"/>
</dbReference>
<keyword evidence="1" id="KW-0479">Metal-binding</keyword>
<evidence type="ECO:0000259" key="2">
    <source>
        <dbReference type="Pfam" id="PF05206"/>
    </source>
</evidence>
<organism evidence="3 4">
    <name type="scientific">Malus baccata</name>
    <name type="common">Siberian crab apple</name>
    <name type="synonym">Pyrus baccata</name>
    <dbReference type="NCBI Taxonomy" id="106549"/>
    <lineage>
        <taxon>Eukaryota</taxon>
        <taxon>Viridiplantae</taxon>
        <taxon>Streptophyta</taxon>
        <taxon>Embryophyta</taxon>
        <taxon>Tracheophyta</taxon>
        <taxon>Spermatophyta</taxon>
        <taxon>Magnoliopsida</taxon>
        <taxon>eudicotyledons</taxon>
        <taxon>Gunneridae</taxon>
        <taxon>Pentapetalae</taxon>
        <taxon>rosids</taxon>
        <taxon>fabids</taxon>
        <taxon>Rosales</taxon>
        <taxon>Rosaceae</taxon>
        <taxon>Amygdaloideae</taxon>
        <taxon>Maleae</taxon>
        <taxon>Malus</taxon>
    </lineage>
</organism>
<comment type="function">
    <text evidence="1">tRNA methylase which 2'-O-methylates cytidine(4) in tRNA(Pro) and tRNA(Gly)(GCC), and adenosine(4) in tRNA(His).</text>
</comment>
<sequence length="158" mass="18091">MLLSHCGEVIGLQQIKTLRCCLEEHLNQSNVKWRSVNPNPRDKKYLLELGITKEVFHAITWFTSWAVDADHGANLPDVTYRRLHLKSIERKQCGGDDGVEDIVQNMKAAERAVLGFMCKQIIDTGRLMWMKDRGLEAEFVKYVPSSVSPENHLLIGIW</sequence>
<dbReference type="AlphaFoldDB" id="A0A540MRB7"/>
<keyword evidence="1" id="KW-0819">tRNA processing</keyword>
<dbReference type="Proteomes" id="UP000315295">
    <property type="component" value="Unassembled WGS sequence"/>
</dbReference>
<dbReference type="EC" id="2.1.1.225" evidence="1"/>
<dbReference type="PANTHER" id="PTHR12998:SF0">
    <property type="entry name" value="TRNA:M(4)X MODIFICATION ENZYME TRM13 HOMOLOG"/>
    <property type="match status" value="1"/>
</dbReference>
<evidence type="ECO:0000313" key="3">
    <source>
        <dbReference type="EMBL" id="TQE01346.1"/>
    </source>
</evidence>
<evidence type="ECO:0000313" key="4">
    <source>
        <dbReference type="Proteomes" id="UP000315295"/>
    </source>
</evidence>
<gene>
    <name evidence="3" type="ORF">C1H46_013026</name>
</gene>
<proteinExistence type="inferred from homology"/>
<protein>
    <recommendedName>
        <fullName evidence="1">tRNA:m(4)X modification enzyme TRM13</fullName>
        <ecNumber evidence="1">2.1.1.225</ecNumber>
    </recommendedName>
</protein>
<reference evidence="3 4" key="1">
    <citation type="journal article" date="2019" name="G3 (Bethesda)">
        <title>Sequencing of a Wild Apple (Malus baccata) Genome Unravels the Differences Between Cultivated and Wild Apple Species Regarding Disease Resistance and Cold Tolerance.</title>
        <authorList>
            <person name="Chen X."/>
        </authorList>
    </citation>
    <scope>NUCLEOTIDE SEQUENCE [LARGE SCALE GENOMIC DNA]</scope>
    <source>
        <strain evidence="4">cv. Shandingzi</strain>
        <tissue evidence="3">Leaves</tissue>
    </source>
</reference>
<comment type="caution">
    <text evidence="3">The sequence shown here is derived from an EMBL/GenBank/DDBJ whole genome shotgun (WGS) entry which is preliminary data.</text>
</comment>
<dbReference type="GO" id="GO:0030488">
    <property type="term" value="P:tRNA methylation"/>
    <property type="evidence" value="ECO:0007669"/>
    <property type="project" value="InterPro"/>
</dbReference>
<keyword evidence="1" id="KW-0863">Zinc-finger</keyword>
<name>A0A540MRB7_MALBA</name>
<keyword evidence="1" id="KW-0862">Zinc</keyword>
<dbReference type="Pfam" id="PF05206">
    <property type="entry name" value="TRM13"/>
    <property type="match status" value="1"/>
</dbReference>
<keyword evidence="4" id="KW-1185">Reference proteome</keyword>
<dbReference type="STRING" id="106549.A0A540MRB7"/>
<comment type="similarity">
    <text evidence="1">Belongs to the methyltransferase TRM13 family.</text>
</comment>
<keyword evidence="1" id="KW-0808">Transferase</keyword>
<feature type="domain" description="Methyltransferase TRM13" evidence="2">
    <location>
        <begin position="38"/>
        <end position="155"/>
    </location>
</feature>
<dbReference type="InterPro" id="IPR007871">
    <property type="entry name" value="Methyltransferase_TRM13"/>
</dbReference>